<accession>A0A1D9GIR8</accession>
<dbReference type="PANTHER" id="PTHR30250">
    <property type="entry name" value="PST FAMILY PREDICTED COLANIC ACID TRANSPORTER"/>
    <property type="match status" value="1"/>
</dbReference>
<dbReference type="Pfam" id="PF13440">
    <property type="entry name" value="Polysacc_synt_3"/>
    <property type="match status" value="1"/>
</dbReference>
<dbReference type="STRING" id="1874317.BKP64_04605"/>
<dbReference type="PANTHER" id="PTHR30250:SF10">
    <property type="entry name" value="LIPOPOLYSACCHARIDE BIOSYNTHESIS PROTEIN WZXC"/>
    <property type="match status" value="1"/>
</dbReference>
<proteinExistence type="inferred from homology"/>
<feature type="transmembrane region" description="Helical" evidence="7">
    <location>
        <begin position="140"/>
        <end position="160"/>
    </location>
</feature>
<feature type="transmembrane region" description="Helical" evidence="7">
    <location>
        <begin position="376"/>
        <end position="396"/>
    </location>
</feature>
<dbReference type="EMBL" id="CP017715">
    <property type="protein sequence ID" value="AOY87509.1"/>
    <property type="molecule type" value="Genomic_DNA"/>
</dbReference>
<evidence type="ECO:0000256" key="2">
    <source>
        <dbReference type="ARBA" id="ARBA00007430"/>
    </source>
</evidence>
<keyword evidence="4 7" id="KW-0812">Transmembrane</keyword>
<feature type="transmembrane region" description="Helical" evidence="7">
    <location>
        <begin position="111"/>
        <end position="133"/>
    </location>
</feature>
<dbReference type="GO" id="GO:0005886">
    <property type="term" value="C:plasma membrane"/>
    <property type="evidence" value="ECO:0007669"/>
    <property type="project" value="UniProtKB-SubCell"/>
</dbReference>
<feature type="transmembrane region" description="Helical" evidence="7">
    <location>
        <begin position="280"/>
        <end position="302"/>
    </location>
</feature>
<evidence type="ECO:0000256" key="3">
    <source>
        <dbReference type="ARBA" id="ARBA00022475"/>
    </source>
</evidence>
<evidence type="ECO:0000256" key="6">
    <source>
        <dbReference type="ARBA" id="ARBA00023136"/>
    </source>
</evidence>
<keyword evidence="9" id="KW-1185">Reference proteome</keyword>
<dbReference type="RefSeq" id="WP_070966595.1">
    <property type="nucleotide sequence ID" value="NZ_CP017715.1"/>
</dbReference>
<feature type="transmembrane region" description="Helical" evidence="7">
    <location>
        <begin position="38"/>
        <end position="57"/>
    </location>
</feature>
<comment type="similarity">
    <text evidence="2">Belongs to the polysaccharide synthase family.</text>
</comment>
<feature type="transmembrane region" description="Helical" evidence="7">
    <location>
        <begin position="166"/>
        <end position="186"/>
    </location>
</feature>
<organism evidence="8 9">
    <name type="scientific">Marinobacter salinus</name>
    <dbReference type="NCBI Taxonomy" id="1874317"/>
    <lineage>
        <taxon>Bacteria</taxon>
        <taxon>Pseudomonadati</taxon>
        <taxon>Pseudomonadota</taxon>
        <taxon>Gammaproteobacteria</taxon>
        <taxon>Pseudomonadales</taxon>
        <taxon>Marinobacteraceae</taxon>
        <taxon>Marinobacter</taxon>
    </lineage>
</organism>
<dbReference type="KEGG" id="msq:BKP64_04605"/>
<name>A0A1D9GIR8_9GAMM</name>
<dbReference type="InterPro" id="IPR050833">
    <property type="entry name" value="Poly_Biosynth_Transport"/>
</dbReference>
<dbReference type="OrthoDB" id="5486360at2"/>
<gene>
    <name evidence="8" type="ORF">BKP64_04605</name>
</gene>
<evidence type="ECO:0000313" key="8">
    <source>
        <dbReference type="EMBL" id="AOY87509.1"/>
    </source>
</evidence>
<evidence type="ECO:0000313" key="9">
    <source>
        <dbReference type="Proteomes" id="UP000177445"/>
    </source>
</evidence>
<keyword evidence="3" id="KW-1003">Cell membrane</keyword>
<feature type="transmembrane region" description="Helical" evidence="7">
    <location>
        <begin position="443"/>
        <end position="461"/>
    </location>
</feature>
<protein>
    <submittedName>
        <fullName evidence="8">Polysaccharide biosynthesis protein</fullName>
    </submittedName>
</protein>
<feature type="transmembrane region" description="Helical" evidence="7">
    <location>
        <begin position="314"/>
        <end position="331"/>
    </location>
</feature>
<evidence type="ECO:0000256" key="4">
    <source>
        <dbReference type="ARBA" id="ARBA00022692"/>
    </source>
</evidence>
<evidence type="ECO:0000256" key="7">
    <source>
        <dbReference type="SAM" id="Phobius"/>
    </source>
</evidence>
<dbReference type="AlphaFoldDB" id="A0A1D9GIR8"/>
<keyword evidence="5 7" id="KW-1133">Transmembrane helix</keyword>
<evidence type="ECO:0000256" key="5">
    <source>
        <dbReference type="ARBA" id="ARBA00022989"/>
    </source>
</evidence>
<feature type="transmembrane region" description="Helical" evidence="7">
    <location>
        <begin position="408"/>
        <end position="431"/>
    </location>
</feature>
<dbReference type="Proteomes" id="UP000177445">
    <property type="component" value="Chromosome"/>
</dbReference>
<keyword evidence="6 7" id="KW-0472">Membrane</keyword>
<comment type="subcellular location">
    <subcellularLocation>
        <location evidence="1">Cell membrane</location>
        <topology evidence="1">Multi-pass membrane protein</topology>
    </subcellularLocation>
</comment>
<feature type="transmembrane region" description="Helical" evidence="7">
    <location>
        <begin position="352"/>
        <end position="370"/>
    </location>
</feature>
<reference evidence="8 9" key="1">
    <citation type="submission" date="2016-10" db="EMBL/GenBank/DDBJ databases">
        <title>Marinobacter salinus sp. nov., a moderately halophilic bacterium isolated from a tidal flat environment.</title>
        <authorList>
            <person name="Park S.-J."/>
        </authorList>
    </citation>
    <scope>NUCLEOTIDE SEQUENCE [LARGE SCALE GENOMIC DNA]</scope>
    <source>
        <strain evidence="8 9">Hb8</strain>
    </source>
</reference>
<evidence type="ECO:0000256" key="1">
    <source>
        <dbReference type="ARBA" id="ARBA00004651"/>
    </source>
</evidence>
<feature type="transmembrane region" description="Helical" evidence="7">
    <location>
        <begin position="78"/>
        <end position="105"/>
    </location>
</feature>
<sequence length="481" mass="52395">MSRVRKALLHSSLSQYGARLIGLATTMIVARLLTPEEIGVFAIASAIVTVLSEFKLLGAADYLIREKELSEQKIRQALGLTVLISWGLGITVAFSGVTVAGFYNVEAIETLFYILSINFFLAPFISIPIALVNREFNFRLVLLVNFAGSVASLVSTIVLIKMGFGYYALAWALAVKTLIELLVVLFSSESSLYWKPSFSNVKEIAIFGFYNSGSNLLKRGVKIIPDLVIGKMGTPAQVGLFSRGLGFVDFIAGTLFMGVSPVVLPYLSEVKREQGNILDAYTRAVLMLSAVIWPVLTVAAIASLPTIRIFFGPQWDAAAPVASFMALWLILRTTHNFSNNLLVAVDRERLMLFKELIILVAAVALVIISFPLGLNAVAGSFLVLGVIEIGLVSWILRNALGLKVMKFFGALLPNVIISIVCGLATWAISFVVPFSADNAWKPVGAIALCLPIIWLTSLFLLRHPLATELGFLFRRTIARSS</sequence>